<dbReference type="CDD" id="cd20750">
    <property type="entry name" value="cyt_c_I"/>
    <property type="match status" value="1"/>
</dbReference>
<dbReference type="EMBL" id="CYUD01000025">
    <property type="protein sequence ID" value="CUK20052.1"/>
    <property type="molecule type" value="Genomic_DNA"/>
</dbReference>
<dbReference type="Gene3D" id="3.50.70.20">
    <property type="entry name" value="Cytochrome P460"/>
    <property type="match status" value="1"/>
</dbReference>
<dbReference type="RefSeq" id="WP_243470854.1">
    <property type="nucleotide sequence ID" value="NZ_CYUD01000025.1"/>
</dbReference>
<evidence type="ECO:0000259" key="1">
    <source>
        <dbReference type="Pfam" id="PF16694"/>
    </source>
</evidence>
<dbReference type="Proteomes" id="UP000051260">
    <property type="component" value="Unassembled WGS sequence"/>
</dbReference>
<dbReference type="AlphaFoldDB" id="A0A0P1IKT0"/>
<dbReference type="STRING" id="1715692.RUE5091_04469"/>
<dbReference type="InterPro" id="IPR032033">
    <property type="entry name" value="Cytochrome_P460"/>
</dbReference>
<accession>A0A0P1IKT0</accession>
<evidence type="ECO:0000313" key="3">
    <source>
        <dbReference type="Proteomes" id="UP000051260"/>
    </source>
</evidence>
<dbReference type="InterPro" id="IPR038142">
    <property type="entry name" value="Cytochrome_P460_sp"/>
</dbReference>
<organism evidence="2 3">
    <name type="scientific">Ruegeria denitrificans</name>
    <dbReference type="NCBI Taxonomy" id="1715692"/>
    <lineage>
        <taxon>Bacteria</taxon>
        <taxon>Pseudomonadati</taxon>
        <taxon>Pseudomonadota</taxon>
        <taxon>Alphaproteobacteria</taxon>
        <taxon>Rhodobacterales</taxon>
        <taxon>Roseobacteraceae</taxon>
        <taxon>Ruegeria</taxon>
    </lineage>
</organism>
<keyword evidence="3" id="KW-1185">Reference proteome</keyword>
<sequence>MSTQGVVGSNGNIHMPRGEFRTSWPMLGSWTILDEGEATGQHVVYTQPGVIEYYLERGSFPDGAVLIKELLESKTDEYTTGTAAYATETTGWFVMVKDEHDRFDGNDLWGDGWGWAYFDVEDRETTTTEDYKFECKTCHVPARETDWIYTEAYPVLSAEKSHQID</sequence>
<name>A0A0P1IKT0_9RHOB</name>
<proteinExistence type="predicted"/>
<feature type="domain" description="Cytochrome P460" evidence="1">
    <location>
        <begin position="24"/>
        <end position="150"/>
    </location>
</feature>
<reference evidence="3" key="1">
    <citation type="submission" date="2015-09" db="EMBL/GenBank/DDBJ databases">
        <authorList>
            <person name="Rodrigo-Torres L."/>
            <person name="Arahal D.R."/>
        </authorList>
    </citation>
    <scope>NUCLEOTIDE SEQUENCE [LARGE SCALE GENOMIC DNA]</scope>
    <source>
        <strain evidence="3">CECT 5091</strain>
    </source>
</reference>
<protein>
    <recommendedName>
        <fullName evidence="1">Cytochrome P460 domain-containing protein</fullName>
    </recommendedName>
</protein>
<dbReference type="Pfam" id="PF16694">
    <property type="entry name" value="Cytochrome_P460"/>
    <property type="match status" value="1"/>
</dbReference>
<evidence type="ECO:0000313" key="2">
    <source>
        <dbReference type="EMBL" id="CUK20052.1"/>
    </source>
</evidence>
<gene>
    <name evidence="2" type="ORF">RUE5091_04469</name>
</gene>